<feature type="coiled-coil region" evidence="3">
    <location>
        <begin position="82"/>
        <end position="165"/>
    </location>
</feature>
<reference evidence="7" key="1">
    <citation type="submission" date="2025-08" db="UniProtKB">
        <authorList>
            <consortium name="Ensembl"/>
        </authorList>
    </citation>
    <scope>IDENTIFICATION</scope>
</reference>
<organism evidence="7 8">
    <name type="scientific">Paramormyrops kingsleyae</name>
    <dbReference type="NCBI Taxonomy" id="1676925"/>
    <lineage>
        <taxon>Eukaryota</taxon>
        <taxon>Metazoa</taxon>
        <taxon>Chordata</taxon>
        <taxon>Craniata</taxon>
        <taxon>Vertebrata</taxon>
        <taxon>Euteleostomi</taxon>
        <taxon>Actinopterygii</taxon>
        <taxon>Neopterygii</taxon>
        <taxon>Teleostei</taxon>
        <taxon>Osteoglossocephala</taxon>
        <taxon>Osteoglossomorpha</taxon>
        <taxon>Osteoglossiformes</taxon>
        <taxon>Mormyridae</taxon>
        <taxon>Paramormyrops</taxon>
    </lineage>
</organism>
<dbReference type="PANTHER" id="PTHR22803">
    <property type="entry name" value="MANNOSE, PHOSPHOLIPASE, LECTIN RECEPTOR RELATED"/>
    <property type="match status" value="1"/>
</dbReference>
<feature type="domain" description="C-type lectin" evidence="6">
    <location>
        <begin position="192"/>
        <end position="306"/>
    </location>
</feature>
<evidence type="ECO:0000313" key="7">
    <source>
        <dbReference type="Ensembl" id="ENSPKIP00000030643.1"/>
    </source>
</evidence>
<dbReference type="PROSITE" id="PS00615">
    <property type="entry name" value="C_TYPE_LECTIN_1"/>
    <property type="match status" value="1"/>
</dbReference>
<dbReference type="GO" id="GO:0030246">
    <property type="term" value="F:carbohydrate binding"/>
    <property type="evidence" value="ECO:0007669"/>
    <property type="project" value="UniProtKB-KW"/>
</dbReference>
<dbReference type="CDD" id="cd03590">
    <property type="entry name" value="CLECT_DC-SIGN_like"/>
    <property type="match status" value="1"/>
</dbReference>
<keyword evidence="5" id="KW-0472">Membrane</keyword>
<protein>
    <recommendedName>
        <fullName evidence="6">C-type lectin domain-containing protein</fullName>
    </recommendedName>
</protein>
<dbReference type="Pfam" id="PF00059">
    <property type="entry name" value="Lectin_C"/>
    <property type="match status" value="1"/>
</dbReference>
<evidence type="ECO:0000256" key="2">
    <source>
        <dbReference type="ARBA" id="ARBA00023157"/>
    </source>
</evidence>
<dbReference type="InterPro" id="IPR016186">
    <property type="entry name" value="C-type_lectin-like/link_sf"/>
</dbReference>
<feature type="region of interest" description="Disordered" evidence="4">
    <location>
        <begin position="1"/>
        <end position="23"/>
    </location>
</feature>
<dbReference type="SUPFAM" id="SSF56436">
    <property type="entry name" value="C-type lectin-like"/>
    <property type="match status" value="1"/>
</dbReference>
<dbReference type="Gene3D" id="3.10.100.10">
    <property type="entry name" value="Mannose-Binding Protein A, subunit A"/>
    <property type="match status" value="1"/>
</dbReference>
<reference evidence="7" key="2">
    <citation type="submission" date="2025-09" db="UniProtKB">
        <authorList>
            <consortium name="Ensembl"/>
        </authorList>
    </citation>
    <scope>IDENTIFICATION</scope>
</reference>
<dbReference type="Proteomes" id="UP000261540">
    <property type="component" value="Unplaced"/>
</dbReference>
<name>A0A3B3SJX7_9TELE</name>
<dbReference type="GeneTree" id="ENSGT01030000234575"/>
<keyword evidence="5" id="KW-0812">Transmembrane</keyword>
<evidence type="ECO:0000256" key="5">
    <source>
        <dbReference type="SAM" id="Phobius"/>
    </source>
</evidence>
<dbReference type="InterPro" id="IPR018378">
    <property type="entry name" value="C-type_lectin_CS"/>
</dbReference>
<dbReference type="AlphaFoldDB" id="A0A3B3SJX7"/>
<dbReference type="SUPFAM" id="SSF90257">
    <property type="entry name" value="Myosin rod fragments"/>
    <property type="match status" value="1"/>
</dbReference>
<proteinExistence type="predicted"/>
<keyword evidence="3" id="KW-0175">Coiled coil</keyword>
<accession>A0A3B3SJX7</accession>
<sequence>MPFQSFSVGPGEDDYDESDYYSTQEEARNRLRSQGKEYGRRCCKCIIVSLAVLCVTLFIAVIYQGVNCRNLTGELSTMKVAAAQHSDKYGILDKEKEQLQKNVSMTVKNMTDLQAQYNQLQKNYMKLEETKNKLISEKNNYQQQCSSLQKDKDEIQKNYDALLSKLPLLQKYCHTTEKERVCDPCPQGWEKHNGQCYYFSTSVTTWNESQNNCIKEAAHLVTVNSEEEQGFITKEGSSSYWIGLTDSAEEGVWRWVDGTDLKQGFWLYGEPDNKDQQSAGKTANCVITSREWRDEPCEDQYRWICETQTLHPKPLHI</sequence>
<evidence type="ECO:0000256" key="4">
    <source>
        <dbReference type="SAM" id="MobiDB-lite"/>
    </source>
</evidence>
<feature type="transmembrane region" description="Helical" evidence="5">
    <location>
        <begin position="42"/>
        <end position="63"/>
    </location>
</feature>
<dbReference type="InterPro" id="IPR016187">
    <property type="entry name" value="CTDL_fold"/>
</dbReference>
<keyword evidence="8" id="KW-1185">Reference proteome</keyword>
<evidence type="ECO:0000259" key="6">
    <source>
        <dbReference type="PROSITE" id="PS50041"/>
    </source>
</evidence>
<keyword evidence="2" id="KW-1015">Disulfide bond</keyword>
<dbReference type="Ensembl" id="ENSPKIT00000011466.1">
    <property type="protein sequence ID" value="ENSPKIP00000030643.1"/>
    <property type="gene ID" value="ENSPKIG00000011432.1"/>
</dbReference>
<keyword evidence="5" id="KW-1133">Transmembrane helix</keyword>
<dbReference type="PROSITE" id="PS50041">
    <property type="entry name" value="C_TYPE_LECTIN_2"/>
    <property type="match status" value="1"/>
</dbReference>
<dbReference type="InterPro" id="IPR033989">
    <property type="entry name" value="CD209-like_CTLD"/>
</dbReference>
<keyword evidence="1" id="KW-0430">Lectin</keyword>
<evidence type="ECO:0000313" key="8">
    <source>
        <dbReference type="Proteomes" id="UP000261540"/>
    </source>
</evidence>
<dbReference type="SMART" id="SM00034">
    <property type="entry name" value="CLECT"/>
    <property type="match status" value="1"/>
</dbReference>
<dbReference type="Gene3D" id="1.20.5.340">
    <property type="match status" value="1"/>
</dbReference>
<evidence type="ECO:0000256" key="1">
    <source>
        <dbReference type="ARBA" id="ARBA00022734"/>
    </source>
</evidence>
<evidence type="ECO:0000256" key="3">
    <source>
        <dbReference type="SAM" id="Coils"/>
    </source>
</evidence>
<dbReference type="InterPro" id="IPR050111">
    <property type="entry name" value="C-type_lectin/snaclec_domain"/>
</dbReference>
<dbReference type="InterPro" id="IPR001304">
    <property type="entry name" value="C-type_lectin-like"/>
</dbReference>